<dbReference type="RefSeq" id="WP_119856364.1">
    <property type="nucleotide sequence ID" value="NZ_QYYD01000008.1"/>
</dbReference>
<feature type="transmembrane region" description="Helical" evidence="1">
    <location>
        <begin position="75"/>
        <end position="98"/>
    </location>
</feature>
<dbReference type="Proteomes" id="UP000285523">
    <property type="component" value="Unassembled WGS sequence"/>
</dbReference>
<keyword evidence="1" id="KW-0812">Transmembrane</keyword>
<evidence type="ECO:0000313" key="3">
    <source>
        <dbReference type="Proteomes" id="UP000285523"/>
    </source>
</evidence>
<evidence type="ECO:0000313" key="2">
    <source>
        <dbReference type="EMBL" id="RJF75461.1"/>
    </source>
</evidence>
<reference evidence="2 3" key="1">
    <citation type="submission" date="2018-09" db="EMBL/GenBank/DDBJ databases">
        <title>Draft genome sequence of Rhodopseudomonas palustris 2.1.18.</title>
        <authorList>
            <person name="Robertson S.L."/>
            <person name="Meyer T.E."/>
            <person name="Kyndt J.A."/>
        </authorList>
    </citation>
    <scope>NUCLEOTIDE SEQUENCE [LARGE SCALE GENOMIC DNA]</scope>
    <source>
        <strain evidence="2 3">2.1.18</strain>
    </source>
</reference>
<comment type="caution">
    <text evidence="2">The sequence shown here is derived from an EMBL/GenBank/DDBJ whole genome shotgun (WGS) entry which is preliminary data.</text>
</comment>
<dbReference type="EMBL" id="QYYD01000008">
    <property type="protein sequence ID" value="RJF75461.1"/>
    <property type="molecule type" value="Genomic_DNA"/>
</dbReference>
<name>A0A418VHD1_RHOPL</name>
<dbReference type="AlphaFoldDB" id="A0A418VHD1"/>
<evidence type="ECO:0000256" key="1">
    <source>
        <dbReference type="SAM" id="Phobius"/>
    </source>
</evidence>
<proteinExistence type="predicted"/>
<protein>
    <submittedName>
        <fullName evidence="2">Uncharacterized protein</fullName>
    </submittedName>
</protein>
<sequence>MHYDLLDYLTDRGDRLVAVLRVGVLHHGVEVADAFGKLGGGARKLIAGHAIVANSCLSASRSASWVARRSCNARLAVVTIASTVFSMALVTVCSLVSASSQRPALSRANSLRAR</sequence>
<keyword evidence="1" id="KW-1133">Transmembrane helix</keyword>
<accession>A0A418VHD1</accession>
<keyword evidence="1" id="KW-0472">Membrane</keyword>
<organism evidence="2 3">
    <name type="scientific">Rhodopseudomonas palustris</name>
    <dbReference type="NCBI Taxonomy" id="1076"/>
    <lineage>
        <taxon>Bacteria</taxon>
        <taxon>Pseudomonadati</taxon>
        <taxon>Pseudomonadota</taxon>
        <taxon>Alphaproteobacteria</taxon>
        <taxon>Hyphomicrobiales</taxon>
        <taxon>Nitrobacteraceae</taxon>
        <taxon>Rhodopseudomonas</taxon>
    </lineage>
</organism>
<gene>
    <name evidence="2" type="ORF">D4Q52_09790</name>
</gene>